<dbReference type="CDD" id="cd07041">
    <property type="entry name" value="STAS_RsbR_RsbS_like"/>
    <property type="match status" value="1"/>
</dbReference>
<dbReference type="InterPro" id="IPR036513">
    <property type="entry name" value="STAS_dom_sf"/>
</dbReference>
<dbReference type="RefSeq" id="WP_252809675.1">
    <property type="nucleotide sequence ID" value="NZ_BAAABM010000002.1"/>
</dbReference>
<dbReference type="Gene3D" id="3.30.750.24">
    <property type="entry name" value="STAS domain"/>
    <property type="match status" value="1"/>
</dbReference>
<accession>A0ABN0VQ86</accession>
<comment type="caution">
    <text evidence="2">The sequence shown here is derived from an EMBL/GenBank/DDBJ whole genome shotgun (WGS) entry which is preliminary data.</text>
</comment>
<dbReference type="InterPro" id="IPR051932">
    <property type="entry name" value="Bact_StressResp_Reg"/>
</dbReference>
<dbReference type="PANTHER" id="PTHR33745">
    <property type="entry name" value="RSBT ANTAGONIST PROTEIN RSBS-RELATED"/>
    <property type="match status" value="1"/>
</dbReference>
<dbReference type="InterPro" id="IPR002645">
    <property type="entry name" value="STAS_dom"/>
</dbReference>
<proteinExistence type="predicted"/>
<dbReference type="PROSITE" id="PS50801">
    <property type="entry name" value="STAS"/>
    <property type="match status" value="1"/>
</dbReference>
<organism evidence="2 3">
    <name type="scientific">Actinoallomurus spadix</name>
    <dbReference type="NCBI Taxonomy" id="79912"/>
    <lineage>
        <taxon>Bacteria</taxon>
        <taxon>Bacillati</taxon>
        <taxon>Actinomycetota</taxon>
        <taxon>Actinomycetes</taxon>
        <taxon>Streptosporangiales</taxon>
        <taxon>Thermomonosporaceae</taxon>
        <taxon>Actinoallomurus</taxon>
    </lineage>
</organism>
<protein>
    <submittedName>
        <fullName evidence="2">STAS domain-containing protein</fullName>
    </submittedName>
</protein>
<sequence>MNAATGMRRVSVHRLGEVLLASIQQELTDSIAVALRQDLTEMAAAGTRGVIIDISQVEIVDSFLARVLAEIAAATRILAGRTVVCGMRPPVAITMVEMGLGLPGLHTARSLEDALALVEAGEVGR</sequence>
<name>A0ABN0VQ86_9ACTN</name>
<feature type="domain" description="STAS" evidence="1">
    <location>
        <begin position="8"/>
        <end position="118"/>
    </location>
</feature>
<evidence type="ECO:0000313" key="3">
    <source>
        <dbReference type="Proteomes" id="UP001501822"/>
    </source>
</evidence>
<dbReference type="EMBL" id="BAAABM010000002">
    <property type="protein sequence ID" value="GAA0314553.1"/>
    <property type="molecule type" value="Genomic_DNA"/>
</dbReference>
<dbReference type="PANTHER" id="PTHR33745:SF1">
    <property type="entry name" value="RSBT ANTAGONIST PROTEIN RSBS"/>
    <property type="match status" value="1"/>
</dbReference>
<dbReference type="Proteomes" id="UP001501822">
    <property type="component" value="Unassembled WGS sequence"/>
</dbReference>
<dbReference type="SUPFAM" id="SSF52091">
    <property type="entry name" value="SpoIIaa-like"/>
    <property type="match status" value="1"/>
</dbReference>
<keyword evidence="3" id="KW-1185">Reference proteome</keyword>
<dbReference type="Pfam" id="PF01740">
    <property type="entry name" value="STAS"/>
    <property type="match status" value="1"/>
</dbReference>
<evidence type="ECO:0000259" key="1">
    <source>
        <dbReference type="PROSITE" id="PS50801"/>
    </source>
</evidence>
<evidence type="ECO:0000313" key="2">
    <source>
        <dbReference type="EMBL" id="GAA0314553.1"/>
    </source>
</evidence>
<reference evidence="2 3" key="1">
    <citation type="journal article" date="2019" name="Int. J. Syst. Evol. Microbiol.">
        <title>The Global Catalogue of Microorganisms (GCM) 10K type strain sequencing project: providing services to taxonomists for standard genome sequencing and annotation.</title>
        <authorList>
            <consortium name="The Broad Institute Genomics Platform"/>
            <consortium name="The Broad Institute Genome Sequencing Center for Infectious Disease"/>
            <person name="Wu L."/>
            <person name="Ma J."/>
        </authorList>
    </citation>
    <scope>NUCLEOTIDE SEQUENCE [LARGE SCALE GENOMIC DNA]</scope>
    <source>
        <strain evidence="2 3">JCM 3146</strain>
    </source>
</reference>
<gene>
    <name evidence="2" type="ORF">GCM10010151_00800</name>
</gene>